<evidence type="ECO:0000256" key="6">
    <source>
        <dbReference type="ARBA" id="ARBA00040165"/>
    </source>
</evidence>
<gene>
    <name evidence="9" type="ORF">BJ322DRAFT_1031967</name>
</gene>
<dbReference type="GO" id="GO:0005634">
    <property type="term" value="C:nucleus"/>
    <property type="evidence" value="ECO:0007669"/>
    <property type="project" value="TreeGrafter"/>
</dbReference>
<evidence type="ECO:0000256" key="3">
    <source>
        <dbReference type="ARBA" id="ARBA00023125"/>
    </source>
</evidence>
<dbReference type="PROSITE" id="PS50217">
    <property type="entry name" value="BZIP"/>
    <property type="match status" value="1"/>
</dbReference>
<accession>A0A9P6HW66</accession>
<dbReference type="Proteomes" id="UP000736335">
    <property type="component" value="Unassembled WGS sequence"/>
</dbReference>
<comment type="caution">
    <text evidence="9">The sequence shown here is derived from an EMBL/GenBank/DDBJ whole genome shotgun (WGS) entry which is preliminary data.</text>
</comment>
<dbReference type="GO" id="GO:0000977">
    <property type="term" value="F:RNA polymerase II transcription regulatory region sequence-specific DNA binding"/>
    <property type="evidence" value="ECO:0007669"/>
    <property type="project" value="TreeGrafter"/>
</dbReference>
<evidence type="ECO:0000256" key="2">
    <source>
        <dbReference type="ARBA" id="ARBA00023015"/>
    </source>
</evidence>
<feature type="compositionally biased region" description="Low complexity" evidence="7">
    <location>
        <begin position="1"/>
        <end position="19"/>
    </location>
</feature>
<reference evidence="9" key="1">
    <citation type="journal article" date="2020" name="Nat. Commun.">
        <title>Large-scale genome sequencing of mycorrhizal fungi provides insights into the early evolution of symbiotic traits.</title>
        <authorList>
            <person name="Miyauchi S."/>
            <person name="Kiss E."/>
            <person name="Kuo A."/>
            <person name="Drula E."/>
            <person name="Kohler A."/>
            <person name="Sanchez-Garcia M."/>
            <person name="Morin E."/>
            <person name="Andreopoulos B."/>
            <person name="Barry K.W."/>
            <person name="Bonito G."/>
            <person name="Buee M."/>
            <person name="Carver A."/>
            <person name="Chen C."/>
            <person name="Cichocki N."/>
            <person name="Clum A."/>
            <person name="Culley D."/>
            <person name="Crous P.W."/>
            <person name="Fauchery L."/>
            <person name="Girlanda M."/>
            <person name="Hayes R.D."/>
            <person name="Keri Z."/>
            <person name="LaButti K."/>
            <person name="Lipzen A."/>
            <person name="Lombard V."/>
            <person name="Magnuson J."/>
            <person name="Maillard F."/>
            <person name="Murat C."/>
            <person name="Nolan M."/>
            <person name="Ohm R.A."/>
            <person name="Pangilinan J."/>
            <person name="Pereira M.F."/>
            <person name="Perotto S."/>
            <person name="Peter M."/>
            <person name="Pfister S."/>
            <person name="Riley R."/>
            <person name="Sitrit Y."/>
            <person name="Stielow J.B."/>
            <person name="Szollosi G."/>
            <person name="Zifcakova L."/>
            <person name="Stursova M."/>
            <person name="Spatafora J.W."/>
            <person name="Tedersoo L."/>
            <person name="Vaario L.M."/>
            <person name="Yamada A."/>
            <person name="Yan M."/>
            <person name="Wang P."/>
            <person name="Xu J."/>
            <person name="Bruns T."/>
            <person name="Baldrian P."/>
            <person name="Vilgalys R."/>
            <person name="Dunand C."/>
            <person name="Henrissat B."/>
            <person name="Grigoriev I.V."/>
            <person name="Hibbett D."/>
            <person name="Nagy L.G."/>
            <person name="Martin F.M."/>
        </authorList>
    </citation>
    <scope>NUCLEOTIDE SEQUENCE</scope>
    <source>
        <strain evidence="9">UH-Tt-Lm1</strain>
    </source>
</reference>
<dbReference type="Gene3D" id="1.20.5.170">
    <property type="match status" value="1"/>
</dbReference>
<dbReference type="PROSITE" id="PS00036">
    <property type="entry name" value="BZIP_BASIC"/>
    <property type="match status" value="1"/>
</dbReference>
<keyword evidence="2" id="KW-0805">Transcription regulation</keyword>
<evidence type="ECO:0000259" key="8">
    <source>
        <dbReference type="PROSITE" id="PS50217"/>
    </source>
</evidence>
<feature type="region of interest" description="Disordered" evidence="7">
    <location>
        <begin position="282"/>
        <end position="304"/>
    </location>
</feature>
<evidence type="ECO:0000313" key="10">
    <source>
        <dbReference type="Proteomes" id="UP000736335"/>
    </source>
</evidence>
<dbReference type="InterPro" id="IPR052470">
    <property type="entry name" value="ER_Stress-Reg_TF"/>
</dbReference>
<dbReference type="OrthoDB" id="295274at2759"/>
<feature type="region of interest" description="Disordered" evidence="7">
    <location>
        <begin position="234"/>
        <end position="260"/>
    </location>
</feature>
<dbReference type="PANTHER" id="PTHR46542:SF1">
    <property type="entry name" value="X-BOX BINDING PROTEIN 1"/>
    <property type="match status" value="1"/>
</dbReference>
<dbReference type="CDD" id="cd14812">
    <property type="entry name" value="bZIP_u3"/>
    <property type="match status" value="1"/>
</dbReference>
<organism evidence="9 10">
    <name type="scientific">Thelephora terrestris</name>
    <dbReference type="NCBI Taxonomy" id="56493"/>
    <lineage>
        <taxon>Eukaryota</taxon>
        <taxon>Fungi</taxon>
        <taxon>Dikarya</taxon>
        <taxon>Basidiomycota</taxon>
        <taxon>Agaricomycotina</taxon>
        <taxon>Agaricomycetes</taxon>
        <taxon>Thelephorales</taxon>
        <taxon>Thelephoraceae</taxon>
        <taxon>Thelephora</taxon>
    </lineage>
</organism>
<evidence type="ECO:0000256" key="7">
    <source>
        <dbReference type="SAM" id="MobiDB-lite"/>
    </source>
</evidence>
<dbReference type="InterPro" id="IPR046347">
    <property type="entry name" value="bZIP_sf"/>
</dbReference>
<keyword evidence="3" id="KW-0238">DNA-binding</keyword>
<keyword evidence="1" id="KW-0832">Ubl conjugation</keyword>
<dbReference type="PANTHER" id="PTHR46542">
    <property type="entry name" value="X-BOX BINDING PROTEIN 1"/>
    <property type="match status" value="1"/>
</dbReference>
<dbReference type="SUPFAM" id="SSF57959">
    <property type="entry name" value="Leucine zipper domain"/>
    <property type="match status" value="1"/>
</dbReference>
<dbReference type="InterPro" id="IPR004827">
    <property type="entry name" value="bZIP"/>
</dbReference>
<dbReference type="EMBL" id="WIUZ02000001">
    <property type="protein sequence ID" value="KAF9792911.1"/>
    <property type="molecule type" value="Genomic_DNA"/>
</dbReference>
<dbReference type="GO" id="GO:0000981">
    <property type="term" value="F:DNA-binding transcription factor activity, RNA polymerase II-specific"/>
    <property type="evidence" value="ECO:0007669"/>
    <property type="project" value="TreeGrafter"/>
</dbReference>
<keyword evidence="4" id="KW-0804">Transcription</keyword>
<proteinExistence type="predicted"/>
<protein>
    <recommendedName>
        <fullName evidence="6">X-box-binding protein 1</fullName>
    </recommendedName>
</protein>
<feature type="domain" description="BZIP" evidence="8">
    <location>
        <begin position="46"/>
        <end position="89"/>
    </location>
</feature>
<feature type="compositionally biased region" description="Basic and acidic residues" evidence="7">
    <location>
        <begin position="24"/>
        <end position="50"/>
    </location>
</feature>
<dbReference type="AlphaFoldDB" id="A0A9P6HW66"/>
<keyword evidence="10" id="KW-1185">Reference proteome</keyword>
<feature type="region of interest" description="Disordered" evidence="7">
    <location>
        <begin position="1"/>
        <end position="67"/>
    </location>
</feature>
<keyword evidence="5" id="KW-0539">Nucleus</keyword>
<feature type="compositionally biased region" description="Basic residues" evidence="7">
    <location>
        <begin position="242"/>
        <end position="257"/>
    </location>
</feature>
<evidence type="ECO:0000256" key="1">
    <source>
        <dbReference type="ARBA" id="ARBA00022843"/>
    </source>
</evidence>
<reference evidence="9" key="2">
    <citation type="submission" date="2020-11" db="EMBL/GenBank/DDBJ databases">
        <authorList>
            <consortium name="DOE Joint Genome Institute"/>
            <person name="Kuo A."/>
            <person name="Miyauchi S."/>
            <person name="Kiss E."/>
            <person name="Drula E."/>
            <person name="Kohler A."/>
            <person name="Sanchez-Garcia M."/>
            <person name="Andreopoulos B."/>
            <person name="Barry K.W."/>
            <person name="Bonito G."/>
            <person name="Buee M."/>
            <person name="Carver A."/>
            <person name="Chen C."/>
            <person name="Cichocki N."/>
            <person name="Clum A."/>
            <person name="Culley D."/>
            <person name="Crous P.W."/>
            <person name="Fauchery L."/>
            <person name="Girlanda M."/>
            <person name="Hayes R."/>
            <person name="Keri Z."/>
            <person name="Labutti K."/>
            <person name="Lipzen A."/>
            <person name="Lombard V."/>
            <person name="Magnuson J."/>
            <person name="Maillard F."/>
            <person name="Morin E."/>
            <person name="Murat C."/>
            <person name="Nolan M."/>
            <person name="Ohm R."/>
            <person name="Pangilinan J."/>
            <person name="Pereira M."/>
            <person name="Perotto S."/>
            <person name="Peter M."/>
            <person name="Riley R."/>
            <person name="Sitrit Y."/>
            <person name="Stielow B."/>
            <person name="Szollosi G."/>
            <person name="Zifcakova L."/>
            <person name="Stursova M."/>
            <person name="Spatafora J.W."/>
            <person name="Tedersoo L."/>
            <person name="Vaario L.-M."/>
            <person name="Yamada A."/>
            <person name="Yan M."/>
            <person name="Wang P."/>
            <person name="Xu J."/>
            <person name="Bruns T."/>
            <person name="Baldrian P."/>
            <person name="Vilgalys R."/>
            <person name="Henrissat B."/>
            <person name="Grigoriev I.V."/>
            <person name="Hibbett D."/>
            <person name="Nagy L.G."/>
            <person name="Martin F.M."/>
        </authorList>
    </citation>
    <scope>NUCLEOTIDE SEQUENCE</scope>
    <source>
        <strain evidence="9">UH-Tt-Lm1</strain>
    </source>
</reference>
<name>A0A9P6HW66_9AGAM</name>
<evidence type="ECO:0000313" key="9">
    <source>
        <dbReference type="EMBL" id="KAF9792911.1"/>
    </source>
</evidence>
<dbReference type="Pfam" id="PF07716">
    <property type="entry name" value="bZIP_2"/>
    <property type="match status" value="1"/>
</dbReference>
<evidence type="ECO:0000256" key="5">
    <source>
        <dbReference type="ARBA" id="ARBA00023242"/>
    </source>
</evidence>
<evidence type="ECO:0000256" key="4">
    <source>
        <dbReference type="ARBA" id="ARBA00023163"/>
    </source>
</evidence>
<feature type="compositionally biased region" description="Basic residues" evidence="7">
    <location>
        <begin position="294"/>
        <end position="304"/>
    </location>
</feature>
<dbReference type="SMART" id="SM00338">
    <property type="entry name" value="BRLZ"/>
    <property type="match status" value="1"/>
</dbReference>
<sequence>MSSTSAFSSPSPSESSSAAVRPTSTRDDSAIVEPPRKRARTDLTPEQRRDARAHRNRIAAQNSRDKRKAHFAHLEKRVAELEQENHLLRAGMSLSQFTSADNKSVSLERESVQARENRELRDRIKSLESGWTAVIKALQASGLPLNIQVPPCVSTDSPAPPSTSCAGSLPTIVPPLPAAYPISPATSTSSLPSSNIFEEFESTCHLARVATVESGAQLTPTSQQRVDSQRIIIPPNSTPLHHLQRRRLPPTTRHRNRSAIAPWRNYCGRSLPPHLHHQLRLSISKFSPQIPKLQKSRRHPSRRR</sequence>